<protein>
    <submittedName>
        <fullName evidence="1">Uncharacterized protein</fullName>
    </submittedName>
</protein>
<sequence>MTSQGHVSFFETGIILTQLCTSKYGSYNFCVYALNVQDYDDRNPVYYVRRAGYPPTETEFYKSNGKKPTYDQVSFV</sequence>
<dbReference type="EMBL" id="JAPHNI010000285">
    <property type="protein sequence ID" value="KAJ8112957.1"/>
    <property type="molecule type" value="Genomic_DNA"/>
</dbReference>
<gene>
    <name evidence="1" type="ORF">OPT61_g4797</name>
</gene>
<proteinExistence type="predicted"/>
<evidence type="ECO:0000313" key="1">
    <source>
        <dbReference type="EMBL" id="KAJ8112957.1"/>
    </source>
</evidence>
<accession>A0ACC2ICX3</accession>
<comment type="caution">
    <text evidence="1">The sequence shown here is derived from an EMBL/GenBank/DDBJ whole genome shotgun (WGS) entry which is preliminary data.</text>
</comment>
<evidence type="ECO:0000313" key="2">
    <source>
        <dbReference type="Proteomes" id="UP001153331"/>
    </source>
</evidence>
<organism evidence="1 2">
    <name type="scientific">Boeremia exigua</name>
    <dbReference type="NCBI Taxonomy" id="749465"/>
    <lineage>
        <taxon>Eukaryota</taxon>
        <taxon>Fungi</taxon>
        <taxon>Dikarya</taxon>
        <taxon>Ascomycota</taxon>
        <taxon>Pezizomycotina</taxon>
        <taxon>Dothideomycetes</taxon>
        <taxon>Pleosporomycetidae</taxon>
        <taxon>Pleosporales</taxon>
        <taxon>Pleosporineae</taxon>
        <taxon>Didymellaceae</taxon>
        <taxon>Boeremia</taxon>
    </lineage>
</organism>
<dbReference type="Proteomes" id="UP001153331">
    <property type="component" value="Unassembled WGS sequence"/>
</dbReference>
<reference evidence="1" key="1">
    <citation type="submission" date="2022-11" db="EMBL/GenBank/DDBJ databases">
        <title>Genome Sequence of Boeremia exigua.</title>
        <authorList>
            <person name="Buettner E."/>
        </authorList>
    </citation>
    <scope>NUCLEOTIDE SEQUENCE</scope>
    <source>
        <strain evidence="1">CU02</strain>
    </source>
</reference>
<name>A0ACC2ICX3_9PLEO</name>
<keyword evidence="2" id="KW-1185">Reference proteome</keyword>